<sequence length="53" mass="5903">MHPFSGELVTIETDVVIMWLCIVFEPVETTHGLRICATEILCLPAVWGFLSPS</sequence>
<accession>A0A6G1PYB6</accession>
<evidence type="ECO:0000313" key="2">
    <source>
        <dbReference type="Proteomes" id="UP000503349"/>
    </source>
</evidence>
<protein>
    <submittedName>
        <fullName evidence="1">Uncharacterized protein</fullName>
    </submittedName>
</protein>
<proteinExistence type="predicted"/>
<reference evidence="2" key="2">
    <citation type="submission" date="2019-02" db="EMBL/GenBank/DDBJ databases">
        <title>Opniocepnalus argus Var Kimnra genome.</title>
        <authorList>
            <person name="Zhou C."/>
            <person name="Xiao S."/>
        </authorList>
    </citation>
    <scope>NUCLEOTIDE SEQUENCE [LARGE SCALE GENOMIC DNA]</scope>
</reference>
<dbReference type="AlphaFoldDB" id="A0A6G1PYB6"/>
<dbReference type="EMBL" id="CM015722">
    <property type="protein sequence ID" value="KAF3695262.1"/>
    <property type="molecule type" value="Genomic_DNA"/>
</dbReference>
<name>A0A6G1PYB6_CHAAH</name>
<dbReference type="Proteomes" id="UP000503349">
    <property type="component" value="Chromosome 11"/>
</dbReference>
<organism evidence="1 2">
    <name type="scientific">Channa argus</name>
    <name type="common">Northern snakehead</name>
    <name type="synonym">Ophicephalus argus</name>
    <dbReference type="NCBI Taxonomy" id="215402"/>
    <lineage>
        <taxon>Eukaryota</taxon>
        <taxon>Metazoa</taxon>
        <taxon>Chordata</taxon>
        <taxon>Craniata</taxon>
        <taxon>Vertebrata</taxon>
        <taxon>Euteleostomi</taxon>
        <taxon>Actinopterygii</taxon>
        <taxon>Neopterygii</taxon>
        <taxon>Teleostei</taxon>
        <taxon>Neoteleostei</taxon>
        <taxon>Acanthomorphata</taxon>
        <taxon>Anabantaria</taxon>
        <taxon>Anabantiformes</taxon>
        <taxon>Channoidei</taxon>
        <taxon>Channidae</taxon>
        <taxon>Channa</taxon>
    </lineage>
</organism>
<evidence type="ECO:0000313" key="1">
    <source>
        <dbReference type="EMBL" id="KAF3695262.1"/>
    </source>
</evidence>
<keyword evidence="2" id="KW-1185">Reference proteome</keyword>
<gene>
    <name evidence="1" type="ORF">EXN66_Car010938</name>
</gene>
<reference evidence="1 2" key="1">
    <citation type="submission" date="2019-02" db="EMBL/GenBank/DDBJ databases">
        <title>Opniocepnalus argus genome.</title>
        <authorList>
            <person name="Zhou C."/>
            <person name="Xiao S."/>
        </authorList>
    </citation>
    <scope>NUCLEOTIDE SEQUENCE [LARGE SCALE GENOMIC DNA]</scope>
    <source>
        <strain evidence="1">OARG1902GOOAL</strain>
        <tissue evidence="1">Muscle</tissue>
    </source>
</reference>